<evidence type="ECO:0000313" key="1">
    <source>
        <dbReference type="EMBL" id="PQA72224.1"/>
    </source>
</evidence>
<dbReference type="AlphaFoldDB" id="A0A2S7IW38"/>
<organism evidence="1 2">
    <name type="scientific">Brucella oryzae</name>
    <dbReference type="NCBI Taxonomy" id="335286"/>
    <lineage>
        <taxon>Bacteria</taxon>
        <taxon>Pseudomonadati</taxon>
        <taxon>Pseudomonadota</taxon>
        <taxon>Alphaproteobacteria</taxon>
        <taxon>Hyphomicrobiales</taxon>
        <taxon>Brucellaceae</taxon>
        <taxon>Brucella/Ochrobactrum group</taxon>
        <taxon>Brucella</taxon>
    </lineage>
</organism>
<protein>
    <submittedName>
        <fullName evidence="1">Uncharacterized protein</fullName>
    </submittedName>
</protein>
<keyword evidence="2" id="KW-1185">Reference proteome</keyword>
<gene>
    <name evidence="1" type="ORF">C3731_17655</name>
</gene>
<sequence>MDLASLAVSQEGQTLELRHPIEGTVLKTAKGKPITITLVGTDSDVFRKAQRTILDRRLNQKGKTKLSAAELEEEAVTTLISCTLGWSGIVLDGEELAFNKDNVRKLYSRTDLPWIRDQVDEFIADRANFLKPSAMS</sequence>
<dbReference type="Proteomes" id="UP000238493">
    <property type="component" value="Unassembled WGS sequence"/>
</dbReference>
<dbReference type="RefSeq" id="WP_104756930.1">
    <property type="nucleotide sequence ID" value="NZ_PTRC01000033.1"/>
</dbReference>
<evidence type="ECO:0000313" key="2">
    <source>
        <dbReference type="Proteomes" id="UP000238493"/>
    </source>
</evidence>
<proteinExistence type="predicted"/>
<dbReference type="EMBL" id="PTRC01000033">
    <property type="protein sequence ID" value="PQA72224.1"/>
    <property type="molecule type" value="Genomic_DNA"/>
</dbReference>
<comment type="caution">
    <text evidence="1">The sequence shown here is derived from an EMBL/GenBank/DDBJ whole genome shotgun (WGS) entry which is preliminary data.</text>
</comment>
<accession>A0A2S7IW38</accession>
<name>A0A2S7IW38_9HYPH</name>
<dbReference type="OrthoDB" id="8454346at2"/>
<reference evidence="1 2" key="1">
    <citation type="submission" date="2018-02" db="EMBL/GenBank/DDBJ databases">
        <title>Draft genome sequence of Ochrobactrum oryzae found in Brazil.</title>
        <authorList>
            <person name="Cerdeira L."/>
            <person name="Andrade F."/>
            <person name="Zacariotto T."/>
            <person name="Barbosa B."/>
            <person name="Santos S."/>
            <person name="Cassetari V."/>
            <person name="Lincopan N."/>
        </authorList>
    </citation>
    <scope>NUCLEOTIDE SEQUENCE [LARGE SCALE GENOMIC DNA]</scope>
    <source>
        <strain evidence="1 2">OA447</strain>
    </source>
</reference>